<evidence type="ECO:0000313" key="2">
    <source>
        <dbReference type="EMBL" id="KAJ7642843.1"/>
    </source>
</evidence>
<reference evidence="2" key="1">
    <citation type="submission" date="2023-03" db="EMBL/GenBank/DDBJ databases">
        <title>Massive genome expansion in bonnet fungi (Mycena s.s.) driven by repeated elements and novel gene families across ecological guilds.</title>
        <authorList>
            <consortium name="Lawrence Berkeley National Laboratory"/>
            <person name="Harder C.B."/>
            <person name="Miyauchi S."/>
            <person name="Viragh M."/>
            <person name="Kuo A."/>
            <person name="Thoen E."/>
            <person name="Andreopoulos B."/>
            <person name="Lu D."/>
            <person name="Skrede I."/>
            <person name="Drula E."/>
            <person name="Henrissat B."/>
            <person name="Morin E."/>
            <person name="Kohler A."/>
            <person name="Barry K."/>
            <person name="LaButti K."/>
            <person name="Morin E."/>
            <person name="Salamov A."/>
            <person name="Lipzen A."/>
            <person name="Mereny Z."/>
            <person name="Hegedus B."/>
            <person name="Baldrian P."/>
            <person name="Stursova M."/>
            <person name="Weitz H."/>
            <person name="Taylor A."/>
            <person name="Grigoriev I.V."/>
            <person name="Nagy L.G."/>
            <person name="Martin F."/>
            <person name="Kauserud H."/>
        </authorList>
    </citation>
    <scope>NUCLEOTIDE SEQUENCE</scope>
    <source>
        <strain evidence="2">CBHHK067</strain>
    </source>
</reference>
<organism evidence="2 3">
    <name type="scientific">Mycena rosella</name>
    <name type="common">Pink bonnet</name>
    <name type="synonym">Agaricus rosellus</name>
    <dbReference type="NCBI Taxonomy" id="1033263"/>
    <lineage>
        <taxon>Eukaryota</taxon>
        <taxon>Fungi</taxon>
        <taxon>Dikarya</taxon>
        <taxon>Basidiomycota</taxon>
        <taxon>Agaricomycotina</taxon>
        <taxon>Agaricomycetes</taxon>
        <taxon>Agaricomycetidae</taxon>
        <taxon>Agaricales</taxon>
        <taxon>Marasmiineae</taxon>
        <taxon>Mycenaceae</taxon>
        <taxon>Mycena</taxon>
    </lineage>
</organism>
<name>A0AAD7CA44_MYCRO</name>
<gene>
    <name evidence="2" type="ORF">B0H17DRAFT_1216342</name>
</gene>
<proteinExistence type="predicted"/>
<evidence type="ECO:0000256" key="1">
    <source>
        <dbReference type="SAM" id="Coils"/>
    </source>
</evidence>
<keyword evidence="3" id="KW-1185">Reference proteome</keyword>
<evidence type="ECO:0000313" key="3">
    <source>
        <dbReference type="Proteomes" id="UP001221757"/>
    </source>
</evidence>
<feature type="coiled-coil region" evidence="1">
    <location>
        <begin position="70"/>
        <end position="97"/>
    </location>
</feature>
<dbReference type="Proteomes" id="UP001221757">
    <property type="component" value="Unassembled WGS sequence"/>
</dbReference>
<protein>
    <submittedName>
        <fullName evidence="2">Uncharacterized protein</fullName>
    </submittedName>
</protein>
<sequence>MVNRTSVRTTRKYEEDMLAGNVPPTTHNIGAKLIAFYTYHDTEVVKMHNSQQYCDQVITLLLPKIITFLLGEHKKCVKEVEKKKEDEKAEKEKVLSLKGTMVMTSTMKINLLTHPSVSMPEPFQATIKYGLHPALFWFTDKHLCWATEHSSEIPMHKNTNILAGHQQDEVELGLRQFNGQPLHS</sequence>
<comment type="caution">
    <text evidence="2">The sequence shown here is derived from an EMBL/GenBank/DDBJ whole genome shotgun (WGS) entry which is preliminary data.</text>
</comment>
<dbReference type="AlphaFoldDB" id="A0AAD7CA44"/>
<accession>A0AAD7CA44</accession>
<dbReference type="EMBL" id="JARKIE010000414">
    <property type="protein sequence ID" value="KAJ7642843.1"/>
    <property type="molecule type" value="Genomic_DNA"/>
</dbReference>
<keyword evidence="1" id="KW-0175">Coiled coil</keyword>